<name>A0A9Q3FJF7_9BASI</name>
<dbReference type="EMBL" id="AVOT02042739">
    <property type="protein sequence ID" value="MBW0538172.1"/>
    <property type="molecule type" value="Genomic_DNA"/>
</dbReference>
<dbReference type="Proteomes" id="UP000765509">
    <property type="component" value="Unassembled WGS sequence"/>
</dbReference>
<proteinExistence type="predicted"/>
<evidence type="ECO:0000313" key="3">
    <source>
        <dbReference type="Proteomes" id="UP000765509"/>
    </source>
</evidence>
<feature type="region of interest" description="Disordered" evidence="1">
    <location>
        <begin position="1"/>
        <end position="88"/>
    </location>
</feature>
<feature type="compositionally biased region" description="Polar residues" evidence="1">
    <location>
        <begin position="75"/>
        <end position="85"/>
    </location>
</feature>
<evidence type="ECO:0000313" key="2">
    <source>
        <dbReference type="EMBL" id="MBW0538172.1"/>
    </source>
</evidence>
<feature type="compositionally biased region" description="Basic and acidic residues" evidence="1">
    <location>
        <begin position="1"/>
        <end position="11"/>
    </location>
</feature>
<gene>
    <name evidence="2" type="ORF">O181_077887</name>
</gene>
<feature type="compositionally biased region" description="Polar residues" evidence="1">
    <location>
        <begin position="55"/>
        <end position="64"/>
    </location>
</feature>
<accession>A0A9Q3FJF7</accession>
<evidence type="ECO:0000256" key="1">
    <source>
        <dbReference type="SAM" id="MobiDB-lite"/>
    </source>
</evidence>
<keyword evidence="3" id="KW-1185">Reference proteome</keyword>
<dbReference type="AlphaFoldDB" id="A0A9Q3FJF7"/>
<protein>
    <submittedName>
        <fullName evidence="2">Uncharacterized protein</fullName>
    </submittedName>
</protein>
<reference evidence="2" key="1">
    <citation type="submission" date="2021-03" db="EMBL/GenBank/DDBJ databases">
        <title>Draft genome sequence of rust myrtle Austropuccinia psidii MF-1, a brazilian biotype.</title>
        <authorList>
            <person name="Quecine M.C."/>
            <person name="Pachon D.M.R."/>
            <person name="Bonatelli M.L."/>
            <person name="Correr F.H."/>
            <person name="Franceschini L.M."/>
            <person name="Leite T.F."/>
            <person name="Margarido G.R.A."/>
            <person name="Almeida C.A."/>
            <person name="Ferrarezi J.A."/>
            <person name="Labate C.A."/>
        </authorList>
    </citation>
    <scope>NUCLEOTIDE SEQUENCE</scope>
    <source>
        <strain evidence="2">MF-1</strain>
    </source>
</reference>
<sequence>MGKKAPREKSTIPRLGGSQTTSGPTSANFGPNLNNPKNGQKDPKTQIGQEPHFGNFQTLASGNHQRPPAQVQKGFPSTQGKTSPSPKDPGVVQIWYNIPLCTIFAQKSNGDVFTTKLCLFNPSPQIHHPF</sequence>
<organism evidence="2 3">
    <name type="scientific">Austropuccinia psidii MF-1</name>
    <dbReference type="NCBI Taxonomy" id="1389203"/>
    <lineage>
        <taxon>Eukaryota</taxon>
        <taxon>Fungi</taxon>
        <taxon>Dikarya</taxon>
        <taxon>Basidiomycota</taxon>
        <taxon>Pucciniomycotina</taxon>
        <taxon>Pucciniomycetes</taxon>
        <taxon>Pucciniales</taxon>
        <taxon>Sphaerophragmiaceae</taxon>
        <taxon>Austropuccinia</taxon>
    </lineage>
</organism>
<comment type="caution">
    <text evidence="2">The sequence shown here is derived from an EMBL/GenBank/DDBJ whole genome shotgun (WGS) entry which is preliminary data.</text>
</comment>
<feature type="compositionally biased region" description="Polar residues" evidence="1">
    <location>
        <begin position="17"/>
        <end position="38"/>
    </location>
</feature>